<dbReference type="STRING" id="2017.SAMN05444320_103223"/>
<evidence type="ECO:0000256" key="4">
    <source>
        <dbReference type="RuleBase" id="RU004504"/>
    </source>
</evidence>
<proteinExistence type="inferred from homology"/>
<dbReference type="Gene3D" id="3.40.640.10">
    <property type="entry name" value="Type I PLP-dependent aspartate aminotransferase-like (Major domain)"/>
    <property type="match status" value="1"/>
</dbReference>
<dbReference type="Pfam" id="PF00266">
    <property type="entry name" value="Aminotran_5"/>
    <property type="match status" value="1"/>
</dbReference>
<organism evidence="6 7">
    <name type="scientific">Streptoalloteichus hindustanus</name>
    <dbReference type="NCBI Taxonomy" id="2017"/>
    <lineage>
        <taxon>Bacteria</taxon>
        <taxon>Bacillati</taxon>
        <taxon>Actinomycetota</taxon>
        <taxon>Actinomycetes</taxon>
        <taxon>Pseudonocardiales</taxon>
        <taxon>Pseudonocardiaceae</taxon>
        <taxon>Streptoalloteichus</taxon>
    </lineage>
</organism>
<dbReference type="PANTHER" id="PTHR43586:SF24">
    <property type="entry name" value="BLR4730 PROTEIN"/>
    <property type="match status" value="1"/>
</dbReference>
<evidence type="ECO:0000313" key="7">
    <source>
        <dbReference type="Proteomes" id="UP000184501"/>
    </source>
</evidence>
<dbReference type="PANTHER" id="PTHR43586">
    <property type="entry name" value="CYSTEINE DESULFURASE"/>
    <property type="match status" value="1"/>
</dbReference>
<feature type="domain" description="Aminotransferase class V" evidence="5">
    <location>
        <begin position="18"/>
        <end position="382"/>
    </location>
</feature>
<gene>
    <name evidence="3" type="primary">egtE</name>
    <name evidence="6" type="ORF">SAMN05444320_103223</name>
</gene>
<name>A0A1M5AQY0_STRHI</name>
<keyword evidence="7" id="KW-1185">Reference proteome</keyword>
<dbReference type="InterPro" id="IPR015424">
    <property type="entry name" value="PyrdxlP-dep_Trfase"/>
</dbReference>
<evidence type="ECO:0000256" key="3">
    <source>
        <dbReference type="HAMAP-Rule" id="MF_02038"/>
    </source>
</evidence>
<dbReference type="InterPro" id="IPR000192">
    <property type="entry name" value="Aminotrans_V_dom"/>
</dbReference>
<dbReference type="Proteomes" id="UP000184501">
    <property type="component" value="Unassembled WGS sequence"/>
</dbReference>
<dbReference type="InterPro" id="IPR015422">
    <property type="entry name" value="PyrdxlP-dep_Trfase_small"/>
</dbReference>
<dbReference type="RefSeq" id="WP_073481447.1">
    <property type="nucleotide sequence ID" value="NZ_FQVN01000003.1"/>
</dbReference>
<feature type="modified residue" description="N6-(pyridoxal phosphate)lysine" evidence="3">
    <location>
        <position position="212"/>
    </location>
</feature>
<evidence type="ECO:0000313" key="6">
    <source>
        <dbReference type="EMBL" id="SHF32566.1"/>
    </source>
</evidence>
<comment type="similarity">
    <text evidence="3">Belongs to the class-V pyridoxal-phosphate-dependent aminotransferase family. EgtE subfamily.</text>
</comment>
<protein>
    <recommendedName>
        <fullName evidence="3">Probable hercynylcysteine sulfoxide lyase</fullName>
        <ecNumber evidence="3">4.4.-.-</ecNumber>
    </recommendedName>
</protein>
<comment type="catalytic activity">
    <reaction evidence="3">
        <text>S-(hercyn-2-yl)-L-cysteine S-oxide + AH2 + H(+) = ergothioneine + pyruvate + A + NH4(+)</text>
        <dbReference type="Rhea" id="RHEA:42688"/>
        <dbReference type="ChEBI" id="CHEBI:13193"/>
        <dbReference type="ChEBI" id="CHEBI:15361"/>
        <dbReference type="ChEBI" id="CHEBI:15378"/>
        <dbReference type="ChEBI" id="CHEBI:17499"/>
        <dbReference type="ChEBI" id="CHEBI:28938"/>
        <dbReference type="ChEBI" id="CHEBI:82706"/>
        <dbReference type="ChEBI" id="CHEBI:134344"/>
    </reaction>
</comment>
<dbReference type="OrthoDB" id="9808002at2"/>
<comment type="cofactor">
    <cofactor evidence="1 3 4">
        <name>pyridoxal 5'-phosphate</name>
        <dbReference type="ChEBI" id="CHEBI:597326"/>
    </cofactor>
</comment>
<dbReference type="EC" id="4.4.-.-" evidence="3"/>
<keyword evidence="2 3" id="KW-0663">Pyridoxal phosphate</keyword>
<dbReference type="InterPro" id="IPR015421">
    <property type="entry name" value="PyrdxlP-dep_Trfase_major"/>
</dbReference>
<dbReference type="InterPro" id="IPR020578">
    <property type="entry name" value="Aminotrans_V_PyrdxlP_BS"/>
</dbReference>
<dbReference type="AlphaFoldDB" id="A0A1M5AQY0"/>
<dbReference type="GO" id="GO:1990411">
    <property type="term" value="F:hercynylcysteine sulfoxide lyase activity (ergothioneine-forming)"/>
    <property type="evidence" value="ECO:0007669"/>
    <property type="project" value="RHEA"/>
</dbReference>
<evidence type="ECO:0000256" key="1">
    <source>
        <dbReference type="ARBA" id="ARBA00001933"/>
    </source>
</evidence>
<dbReference type="UniPathway" id="UPA01014"/>
<evidence type="ECO:0000256" key="2">
    <source>
        <dbReference type="ARBA" id="ARBA00022898"/>
    </source>
</evidence>
<evidence type="ECO:0000259" key="5">
    <source>
        <dbReference type="Pfam" id="PF00266"/>
    </source>
</evidence>
<dbReference type="EMBL" id="FQVN01000003">
    <property type="protein sequence ID" value="SHF32566.1"/>
    <property type="molecule type" value="Genomic_DNA"/>
</dbReference>
<dbReference type="InterPro" id="IPR027563">
    <property type="entry name" value="EgtE"/>
</dbReference>
<keyword evidence="3 6" id="KW-0456">Lyase</keyword>
<dbReference type="PROSITE" id="PS00595">
    <property type="entry name" value="AA_TRANSFER_CLASS_5"/>
    <property type="match status" value="1"/>
</dbReference>
<reference evidence="6 7" key="1">
    <citation type="submission" date="2016-11" db="EMBL/GenBank/DDBJ databases">
        <authorList>
            <person name="Jaros S."/>
            <person name="Januszkiewicz K."/>
            <person name="Wedrychowicz H."/>
        </authorList>
    </citation>
    <scope>NUCLEOTIDE SEQUENCE [LARGE SCALE GENOMIC DNA]</scope>
    <source>
        <strain evidence="6 7">DSM 44523</strain>
    </source>
</reference>
<accession>A0A1M5AQY0</accession>
<dbReference type="Gene3D" id="3.90.1150.10">
    <property type="entry name" value="Aspartate Aminotransferase, domain 1"/>
    <property type="match status" value="1"/>
</dbReference>
<comment type="function">
    <text evidence="3">Probably catalyzes the conversion of hercynylcysteine sulfoxide to ergothioneine.</text>
</comment>
<sequence length="390" mass="41756">MIDLDVVRADTPACRDQVFLDSAGSSLPPRQVLDEVVGHLRREAEVGGYRAAAEHAEEIEAGYGLAAELLGCRPEEIAFTDSATRSWDLAFAAVPLAEGDRVLVTEVEYAGNAVGLLHRAAAVGATVEPIPSDEHGAVSVAALRDLLDERVRLVSLVHVPTNGGLVNPVREVADAAHEVGALVLLDACQSVGQLRVRMDELGVDVLSVTGRKWLRGPRGTGLLAVRESASGLLRPHLVDLHGAEWVAPQRARLRTDARVFELWEYSVADRLGLLAALRYALDLGVDAIAEAVLDRAERARAGLAALPGVTVRDLGRQRCGIVSFTVDGVPAAKVRDTLRERGVTVTVSRTTSTLLDMTHRGLDAVVRASPHYFVSPQQVDDFVAAVADLR</sequence>
<dbReference type="SUPFAM" id="SSF53383">
    <property type="entry name" value="PLP-dependent transferases"/>
    <property type="match status" value="1"/>
</dbReference>
<comment type="pathway">
    <text evidence="3">Amino-acid biosynthesis; ergothioneine biosynthesis.</text>
</comment>
<dbReference type="HAMAP" id="MF_02038">
    <property type="entry name" value="EgtE"/>
    <property type="match status" value="1"/>
</dbReference>